<dbReference type="PROSITE" id="PS50095">
    <property type="entry name" value="PLAT"/>
    <property type="match status" value="1"/>
</dbReference>
<feature type="signal peptide" evidence="2">
    <location>
        <begin position="1"/>
        <end position="20"/>
    </location>
</feature>
<name>A0A7J7LCU8_9MAGN</name>
<dbReference type="AlphaFoldDB" id="A0A7J7LCU8"/>
<dbReference type="InterPro" id="IPR010417">
    <property type="entry name" value="Embryo-specific_ATS3"/>
</dbReference>
<organism evidence="4 5">
    <name type="scientific">Kingdonia uniflora</name>
    <dbReference type="NCBI Taxonomy" id="39325"/>
    <lineage>
        <taxon>Eukaryota</taxon>
        <taxon>Viridiplantae</taxon>
        <taxon>Streptophyta</taxon>
        <taxon>Embryophyta</taxon>
        <taxon>Tracheophyta</taxon>
        <taxon>Spermatophyta</taxon>
        <taxon>Magnoliopsida</taxon>
        <taxon>Ranunculales</taxon>
        <taxon>Circaeasteraceae</taxon>
        <taxon>Kingdonia</taxon>
    </lineage>
</organism>
<dbReference type="Gene3D" id="2.60.60.20">
    <property type="entry name" value="PLAT/LH2 domain"/>
    <property type="match status" value="1"/>
</dbReference>
<comment type="caution">
    <text evidence="1">Lacks conserved residue(s) required for the propagation of feature annotation.</text>
</comment>
<dbReference type="Proteomes" id="UP000541444">
    <property type="component" value="Unassembled WGS sequence"/>
</dbReference>
<protein>
    <recommendedName>
        <fullName evidence="3">PLAT domain-containing protein</fullName>
    </recommendedName>
</protein>
<evidence type="ECO:0000313" key="5">
    <source>
        <dbReference type="Proteomes" id="UP000541444"/>
    </source>
</evidence>
<reference evidence="4 5" key="1">
    <citation type="journal article" date="2020" name="IScience">
        <title>Genome Sequencing of the Endangered Kingdonia uniflora (Circaeasteraceae, Ranunculales) Reveals Potential Mechanisms of Evolutionary Specialization.</title>
        <authorList>
            <person name="Sun Y."/>
            <person name="Deng T."/>
            <person name="Zhang A."/>
            <person name="Moore M.J."/>
            <person name="Landis J.B."/>
            <person name="Lin N."/>
            <person name="Zhang H."/>
            <person name="Zhang X."/>
            <person name="Huang J."/>
            <person name="Zhang X."/>
            <person name="Sun H."/>
            <person name="Wang H."/>
        </authorList>
    </citation>
    <scope>NUCLEOTIDE SEQUENCE [LARGE SCALE GENOMIC DNA]</scope>
    <source>
        <strain evidence="4">TB1705</strain>
        <tissue evidence="4">Leaf</tissue>
    </source>
</reference>
<comment type="caution">
    <text evidence="4">The sequence shown here is derived from an EMBL/GenBank/DDBJ whole genome shotgun (WGS) entry which is preliminary data.</text>
</comment>
<feature type="domain" description="PLAT" evidence="3">
    <location>
        <begin position="27"/>
        <end position="153"/>
    </location>
</feature>
<keyword evidence="2" id="KW-0732">Signal</keyword>
<dbReference type="EMBL" id="JACGCM010002382">
    <property type="protein sequence ID" value="KAF6140379.1"/>
    <property type="molecule type" value="Genomic_DNA"/>
</dbReference>
<dbReference type="OrthoDB" id="5322100at2759"/>
<dbReference type="InterPro" id="IPR001024">
    <property type="entry name" value="PLAT/LH2_dom"/>
</dbReference>
<proteinExistence type="predicted"/>
<evidence type="ECO:0000259" key="3">
    <source>
        <dbReference type="PROSITE" id="PS50095"/>
    </source>
</evidence>
<dbReference type="PANTHER" id="PTHR31718:SF47">
    <property type="entry name" value="OS06G0206401 PROTEIN"/>
    <property type="match status" value="1"/>
</dbReference>
<dbReference type="SUPFAM" id="SSF49723">
    <property type="entry name" value="Lipase/lipooxygenase domain (PLAT/LH2 domain)"/>
    <property type="match status" value="1"/>
</dbReference>
<evidence type="ECO:0000256" key="1">
    <source>
        <dbReference type="PROSITE-ProRule" id="PRU00152"/>
    </source>
</evidence>
<keyword evidence="5" id="KW-1185">Reference proteome</keyword>
<sequence length="184" mass="19794">MSRRCFSLILLAFFVSTATGSDNSDDCVYTFYVRTGSILKAGTDSKISVTLGDKAAKSVIIPDLEKGGLMGPGYDYFERSNLDIFTIKAPCIGAPICRINVTSDGTGPHHGWYCEYIEVTLTGAHKDCSQTIFYVQQWLATDVSPYQLTALLDGCSQMTKMVGHGTKGPLVVGNNHQGGASSSM</sequence>
<gene>
    <name evidence="4" type="ORF">GIB67_005304</name>
</gene>
<accession>A0A7J7LCU8</accession>
<dbReference type="PANTHER" id="PTHR31718">
    <property type="entry name" value="PLAT DOMAIN-CONTAINING PROTEIN"/>
    <property type="match status" value="1"/>
</dbReference>
<evidence type="ECO:0000313" key="4">
    <source>
        <dbReference type="EMBL" id="KAF6140379.1"/>
    </source>
</evidence>
<dbReference type="Pfam" id="PF06232">
    <property type="entry name" value="ATS3"/>
    <property type="match status" value="1"/>
</dbReference>
<evidence type="ECO:0000256" key="2">
    <source>
        <dbReference type="SAM" id="SignalP"/>
    </source>
</evidence>
<feature type="chain" id="PRO_5029443174" description="PLAT domain-containing protein" evidence="2">
    <location>
        <begin position="21"/>
        <end position="184"/>
    </location>
</feature>
<dbReference type="InterPro" id="IPR036392">
    <property type="entry name" value="PLAT/LH2_dom_sf"/>
</dbReference>